<organism evidence="1 2">
    <name type="scientific">Nonomuraea helvata</name>
    <dbReference type="NCBI Taxonomy" id="37484"/>
    <lineage>
        <taxon>Bacteria</taxon>
        <taxon>Bacillati</taxon>
        <taxon>Actinomycetota</taxon>
        <taxon>Actinomycetes</taxon>
        <taxon>Streptosporangiales</taxon>
        <taxon>Streptosporangiaceae</taxon>
        <taxon>Nonomuraea</taxon>
    </lineage>
</organism>
<dbReference type="EMBL" id="JBHMBW010000027">
    <property type="protein sequence ID" value="MFB9627108.1"/>
    <property type="molecule type" value="Genomic_DNA"/>
</dbReference>
<dbReference type="RefSeq" id="WP_344988927.1">
    <property type="nucleotide sequence ID" value="NZ_BAAAXV010000004.1"/>
</dbReference>
<dbReference type="Proteomes" id="UP001589532">
    <property type="component" value="Unassembled WGS sequence"/>
</dbReference>
<evidence type="ECO:0000313" key="1">
    <source>
        <dbReference type="EMBL" id="MFB9627108.1"/>
    </source>
</evidence>
<gene>
    <name evidence="1" type="ORF">ACFFSA_28825</name>
</gene>
<protein>
    <submittedName>
        <fullName evidence="1">Uncharacterized protein</fullName>
    </submittedName>
</protein>
<comment type="caution">
    <text evidence="1">The sequence shown here is derived from an EMBL/GenBank/DDBJ whole genome shotgun (WGS) entry which is preliminary data.</text>
</comment>
<proteinExistence type="predicted"/>
<name>A0ABV5S8H1_9ACTN</name>
<evidence type="ECO:0000313" key="2">
    <source>
        <dbReference type="Proteomes" id="UP001589532"/>
    </source>
</evidence>
<reference evidence="1 2" key="1">
    <citation type="submission" date="2024-09" db="EMBL/GenBank/DDBJ databases">
        <authorList>
            <person name="Sun Q."/>
            <person name="Mori K."/>
        </authorList>
    </citation>
    <scope>NUCLEOTIDE SEQUENCE [LARGE SCALE GENOMIC DNA]</scope>
    <source>
        <strain evidence="1 2">JCM 3143</strain>
    </source>
</reference>
<accession>A0ABV5S8H1</accession>
<sequence length="394" mass="42430">MVEYEPEGAPAPPDPVYYQRWSEVPWNLASKTQLAGADLPREVGGPVAGYVAGQDWRGKDMDIPLYGVADCPPTRATAGQLAAAERRATATQRVCADCGAQCQQGLAVRGQRPRCVACNHIALLVAEQIKLRERRAVLTTWARGILDDDATAVVWVHLHEAPPTPAGRARPPLAARVQAVDRTGARLLDVLVRLAGPRTSGAPADAVPAAAGAEALRAVLDGRRLIGWDDRPLAPVTDRLAALGSPVRLSAPEEERRHGDGWPGTVRDRVAQWRGELDPATRRLREPWPPGTADRLWLLLRRMADTPDAGRPGLSPSRDNTLLPSLKDAVRLTIHGSASGTASVLETLTEAGRLRRREVTATVPAREDQEDRHVTYVTVEGGALDRADAGEVLA</sequence>
<keyword evidence="2" id="KW-1185">Reference proteome</keyword>